<keyword evidence="1 5" id="KW-0597">Phosphoprotein</keyword>
<dbReference type="PROSITE" id="PS00622">
    <property type="entry name" value="HTH_LUXR_1"/>
    <property type="match status" value="1"/>
</dbReference>
<dbReference type="RefSeq" id="WP_125641043.1">
    <property type="nucleotide sequence ID" value="NZ_JBHSSJ010000005.1"/>
</dbReference>
<dbReference type="PANTHER" id="PTHR43214:SF42">
    <property type="entry name" value="TRANSCRIPTIONAL REGULATORY PROTEIN DESR"/>
    <property type="match status" value="1"/>
</dbReference>
<dbReference type="Pfam" id="PF00196">
    <property type="entry name" value="GerE"/>
    <property type="match status" value="1"/>
</dbReference>
<dbReference type="Gene3D" id="3.40.50.2300">
    <property type="match status" value="1"/>
</dbReference>
<gene>
    <name evidence="8" type="ORF">ACFQET_05480</name>
</gene>
<dbReference type="CDD" id="cd19930">
    <property type="entry name" value="REC_DesR-like"/>
    <property type="match status" value="1"/>
</dbReference>
<evidence type="ECO:0000313" key="8">
    <source>
        <dbReference type="EMBL" id="MFC6274963.1"/>
    </source>
</evidence>
<feature type="domain" description="Response regulatory" evidence="7">
    <location>
        <begin position="3"/>
        <end position="119"/>
    </location>
</feature>
<protein>
    <submittedName>
        <fullName evidence="8">Response regulator transcription factor</fullName>
    </submittedName>
</protein>
<keyword evidence="3" id="KW-0238">DNA-binding</keyword>
<evidence type="ECO:0000256" key="3">
    <source>
        <dbReference type="ARBA" id="ARBA00023125"/>
    </source>
</evidence>
<dbReference type="PRINTS" id="PR00038">
    <property type="entry name" value="HTHLUXR"/>
</dbReference>
<sequence>MITLYLAEDQSMLNTALSQLLALADGLKVLGTAVDGATAWKQIQSFKPEVAILDIEMPKASGLDIADWIQSEHLTTKVIILTTFAQQAYFERAVKAGISGYLLKDSPSDALIETIHRVVQGATVYDPELVVNMFSANSNPLTERELTVLREVSQGLPTKQISKALFLSEGTVRNYLSSIFSKLGVHTRIEAIKVARDNKWLSE</sequence>
<evidence type="ECO:0000256" key="2">
    <source>
        <dbReference type="ARBA" id="ARBA00023015"/>
    </source>
</evidence>
<organism evidence="8 9">
    <name type="scientific">Levilactobacillus tangyuanensis</name>
    <dbReference type="NCBI Taxonomy" id="2486021"/>
    <lineage>
        <taxon>Bacteria</taxon>
        <taxon>Bacillati</taxon>
        <taxon>Bacillota</taxon>
        <taxon>Bacilli</taxon>
        <taxon>Lactobacillales</taxon>
        <taxon>Lactobacillaceae</taxon>
        <taxon>Levilactobacillus</taxon>
    </lineage>
</organism>
<accession>A0ABW1TMA3</accession>
<evidence type="ECO:0000256" key="4">
    <source>
        <dbReference type="ARBA" id="ARBA00023163"/>
    </source>
</evidence>
<dbReference type="InterPro" id="IPR000792">
    <property type="entry name" value="Tscrpt_reg_LuxR_C"/>
</dbReference>
<dbReference type="InterPro" id="IPR039420">
    <property type="entry name" value="WalR-like"/>
</dbReference>
<dbReference type="SUPFAM" id="SSF46894">
    <property type="entry name" value="C-terminal effector domain of the bipartite response regulators"/>
    <property type="match status" value="1"/>
</dbReference>
<keyword evidence="2" id="KW-0805">Transcription regulation</keyword>
<proteinExistence type="predicted"/>
<dbReference type="CDD" id="cd06170">
    <property type="entry name" value="LuxR_C_like"/>
    <property type="match status" value="1"/>
</dbReference>
<feature type="modified residue" description="4-aspartylphosphate" evidence="5">
    <location>
        <position position="54"/>
    </location>
</feature>
<evidence type="ECO:0000259" key="6">
    <source>
        <dbReference type="PROSITE" id="PS50043"/>
    </source>
</evidence>
<dbReference type="PROSITE" id="PS50043">
    <property type="entry name" value="HTH_LUXR_2"/>
    <property type="match status" value="1"/>
</dbReference>
<dbReference type="Pfam" id="PF00072">
    <property type="entry name" value="Response_reg"/>
    <property type="match status" value="1"/>
</dbReference>
<comment type="caution">
    <text evidence="8">The sequence shown here is derived from an EMBL/GenBank/DDBJ whole genome shotgun (WGS) entry which is preliminary data.</text>
</comment>
<dbReference type="InterPro" id="IPR016032">
    <property type="entry name" value="Sig_transdc_resp-reg_C-effctor"/>
</dbReference>
<dbReference type="PANTHER" id="PTHR43214">
    <property type="entry name" value="TWO-COMPONENT RESPONSE REGULATOR"/>
    <property type="match status" value="1"/>
</dbReference>
<evidence type="ECO:0000256" key="1">
    <source>
        <dbReference type="ARBA" id="ARBA00022553"/>
    </source>
</evidence>
<dbReference type="EMBL" id="JBHSSJ010000005">
    <property type="protein sequence ID" value="MFC6274963.1"/>
    <property type="molecule type" value="Genomic_DNA"/>
</dbReference>
<dbReference type="SMART" id="SM00448">
    <property type="entry name" value="REC"/>
    <property type="match status" value="1"/>
</dbReference>
<evidence type="ECO:0000313" key="9">
    <source>
        <dbReference type="Proteomes" id="UP001596191"/>
    </source>
</evidence>
<name>A0ABW1TMA3_9LACO</name>
<dbReference type="PROSITE" id="PS50110">
    <property type="entry name" value="RESPONSE_REGULATORY"/>
    <property type="match status" value="1"/>
</dbReference>
<dbReference type="InterPro" id="IPR011006">
    <property type="entry name" value="CheY-like_superfamily"/>
</dbReference>
<evidence type="ECO:0000259" key="7">
    <source>
        <dbReference type="PROSITE" id="PS50110"/>
    </source>
</evidence>
<keyword evidence="9" id="KW-1185">Reference proteome</keyword>
<dbReference type="InterPro" id="IPR001789">
    <property type="entry name" value="Sig_transdc_resp-reg_receiver"/>
</dbReference>
<dbReference type="Proteomes" id="UP001596191">
    <property type="component" value="Unassembled WGS sequence"/>
</dbReference>
<dbReference type="SUPFAM" id="SSF52172">
    <property type="entry name" value="CheY-like"/>
    <property type="match status" value="1"/>
</dbReference>
<reference evidence="9" key="1">
    <citation type="journal article" date="2019" name="Int. J. Syst. Evol. Microbiol.">
        <title>The Global Catalogue of Microorganisms (GCM) 10K type strain sequencing project: providing services to taxonomists for standard genome sequencing and annotation.</title>
        <authorList>
            <consortium name="The Broad Institute Genomics Platform"/>
            <consortium name="The Broad Institute Genome Sequencing Center for Infectious Disease"/>
            <person name="Wu L."/>
            <person name="Ma J."/>
        </authorList>
    </citation>
    <scope>NUCLEOTIDE SEQUENCE [LARGE SCALE GENOMIC DNA]</scope>
    <source>
        <strain evidence="9">CCM 8907</strain>
    </source>
</reference>
<feature type="domain" description="HTH luxR-type" evidence="6">
    <location>
        <begin position="134"/>
        <end position="199"/>
    </location>
</feature>
<dbReference type="SMART" id="SM00421">
    <property type="entry name" value="HTH_LUXR"/>
    <property type="match status" value="1"/>
</dbReference>
<keyword evidence="4" id="KW-0804">Transcription</keyword>
<evidence type="ECO:0000256" key="5">
    <source>
        <dbReference type="PROSITE-ProRule" id="PRU00169"/>
    </source>
</evidence>